<dbReference type="AlphaFoldDB" id="A0A1X0A3L1"/>
<keyword evidence="1" id="KW-0812">Transmembrane</keyword>
<evidence type="ECO:0000259" key="3">
    <source>
        <dbReference type="Pfam" id="PF11887"/>
    </source>
</evidence>
<sequence>MEPRRRGRRPPYKIIGLVALMTVTLALMALYGQFRGNFTPKTKLTMIAPRAGLVMDPGAKVTYNGMQIGRVSSISEITHEGVAAARVVLDVDPKYIASIPANVAAEIKATTVFGNKYVSLTSPENSAAQRITPATVINATKVTTEFNTLFQTLTSIAEKVDPVKVNVTLSAAAAALSGLGDKFGTAVVNGNAILDEVNPQLPRARQDIARLAALGDVYADAAPDLWDALNRAAITAHTVDHQHGDLDAALLAAAGLGDTGSDVLGRGGPYFARGATDLVPTAQLLDEYSPEIFCTIRNFHDVAPRIYKAVGGDNGYSLGAASGSIAGAQNPYIYPENLPRVNARGGPGGRPGCWQPIVRNLWPAPLLVMDVGASMVPYNHFELPSPMLLDYVWGRQLGDNTINP</sequence>
<dbReference type="PANTHER" id="PTHR33371:SF19">
    <property type="entry name" value="MCE-FAMILY PROTEIN MCE4A"/>
    <property type="match status" value="1"/>
</dbReference>
<evidence type="ECO:0000313" key="5">
    <source>
        <dbReference type="Proteomes" id="UP000192284"/>
    </source>
</evidence>
<comment type="caution">
    <text evidence="4">The sequence shown here is derived from an EMBL/GenBank/DDBJ whole genome shotgun (WGS) entry which is preliminary data.</text>
</comment>
<reference evidence="4 5" key="1">
    <citation type="submission" date="2017-02" db="EMBL/GenBank/DDBJ databases">
        <title>The new phylogeny of genus Mycobacterium.</title>
        <authorList>
            <person name="Tortoli E."/>
            <person name="Trovato A."/>
            <person name="Cirillo D.M."/>
        </authorList>
    </citation>
    <scope>NUCLEOTIDE SEQUENCE [LARGE SCALE GENOMIC DNA]</scope>
    <source>
        <strain evidence="4 5">DSM 45057</strain>
    </source>
</reference>
<keyword evidence="5" id="KW-1185">Reference proteome</keyword>
<evidence type="ECO:0000256" key="1">
    <source>
        <dbReference type="SAM" id="Phobius"/>
    </source>
</evidence>
<accession>A0A1X0A3L1</accession>
<organism evidence="4 5">
    <name type="scientific">Mycobacterium angelicum</name>
    <dbReference type="NCBI Taxonomy" id="470074"/>
    <lineage>
        <taxon>Bacteria</taxon>
        <taxon>Bacillati</taxon>
        <taxon>Actinomycetota</taxon>
        <taxon>Actinomycetes</taxon>
        <taxon>Mycobacteriales</taxon>
        <taxon>Mycobacteriaceae</taxon>
        <taxon>Mycobacterium</taxon>
    </lineage>
</organism>
<dbReference type="NCBIfam" id="TIGR00996">
    <property type="entry name" value="Mtu_fam_mce"/>
    <property type="match status" value="1"/>
</dbReference>
<dbReference type="GO" id="GO:0051701">
    <property type="term" value="P:biological process involved in interaction with host"/>
    <property type="evidence" value="ECO:0007669"/>
    <property type="project" value="TreeGrafter"/>
</dbReference>
<proteinExistence type="predicted"/>
<gene>
    <name evidence="4" type="ORF">BST12_04095</name>
</gene>
<dbReference type="Proteomes" id="UP000192284">
    <property type="component" value="Unassembled WGS sequence"/>
</dbReference>
<keyword evidence="1" id="KW-1133">Transmembrane helix</keyword>
<dbReference type="InterPro" id="IPR024516">
    <property type="entry name" value="Mce_C"/>
</dbReference>
<name>A0A1X0A3L1_MYCAN</name>
<keyword evidence="1" id="KW-0472">Membrane</keyword>
<protein>
    <submittedName>
        <fullName evidence="4">MCE-family protein MCE1A</fullName>
    </submittedName>
</protein>
<dbReference type="PANTHER" id="PTHR33371">
    <property type="entry name" value="INTERMEMBRANE PHOSPHOLIPID TRANSPORT SYSTEM BINDING PROTEIN MLAD-RELATED"/>
    <property type="match status" value="1"/>
</dbReference>
<evidence type="ECO:0000313" key="4">
    <source>
        <dbReference type="EMBL" id="ORA24667.1"/>
    </source>
</evidence>
<dbReference type="InterPro" id="IPR003399">
    <property type="entry name" value="Mce/MlaD"/>
</dbReference>
<dbReference type="OrthoDB" id="3460188at2"/>
<feature type="domain" description="Mammalian cell entry C-terminal" evidence="3">
    <location>
        <begin position="128"/>
        <end position="347"/>
    </location>
</feature>
<dbReference type="Pfam" id="PF02470">
    <property type="entry name" value="MlaD"/>
    <property type="match status" value="1"/>
</dbReference>
<feature type="domain" description="Mce/MlaD" evidence="2">
    <location>
        <begin position="42"/>
        <end position="122"/>
    </location>
</feature>
<dbReference type="InterPro" id="IPR005693">
    <property type="entry name" value="Mce"/>
</dbReference>
<evidence type="ECO:0000259" key="2">
    <source>
        <dbReference type="Pfam" id="PF02470"/>
    </source>
</evidence>
<dbReference type="RefSeq" id="WP_083111736.1">
    <property type="nucleotide sequence ID" value="NZ_JACKTS010000034.1"/>
</dbReference>
<dbReference type="InterPro" id="IPR052336">
    <property type="entry name" value="MlaD_Phospholipid_Transporter"/>
</dbReference>
<dbReference type="Pfam" id="PF11887">
    <property type="entry name" value="Mce4_CUP1"/>
    <property type="match status" value="1"/>
</dbReference>
<dbReference type="GO" id="GO:0005576">
    <property type="term" value="C:extracellular region"/>
    <property type="evidence" value="ECO:0007669"/>
    <property type="project" value="TreeGrafter"/>
</dbReference>
<dbReference type="EMBL" id="MVHE01000004">
    <property type="protein sequence ID" value="ORA24667.1"/>
    <property type="molecule type" value="Genomic_DNA"/>
</dbReference>
<feature type="transmembrane region" description="Helical" evidence="1">
    <location>
        <begin position="12"/>
        <end position="34"/>
    </location>
</feature>